<feature type="compositionally biased region" description="Acidic residues" evidence="1">
    <location>
        <begin position="80"/>
        <end position="109"/>
    </location>
</feature>
<accession>A0A8K0FZT5</accession>
<organism evidence="2 3">
    <name type="scientific">Ignelater luminosus</name>
    <name type="common">Cucubano</name>
    <name type="synonym">Pyrophorus luminosus</name>
    <dbReference type="NCBI Taxonomy" id="2038154"/>
    <lineage>
        <taxon>Eukaryota</taxon>
        <taxon>Metazoa</taxon>
        <taxon>Ecdysozoa</taxon>
        <taxon>Arthropoda</taxon>
        <taxon>Hexapoda</taxon>
        <taxon>Insecta</taxon>
        <taxon>Pterygota</taxon>
        <taxon>Neoptera</taxon>
        <taxon>Endopterygota</taxon>
        <taxon>Coleoptera</taxon>
        <taxon>Polyphaga</taxon>
        <taxon>Elateriformia</taxon>
        <taxon>Elateroidea</taxon>
        <taxon>Elateridae</taxon>
        <taxon>Agrypninae</taxon>
        <taxon>Pyrophorini</taxon>
        <taxon>Ignelater</taxon>
    </lineage>
</organism>
<dbReference type="Proteomes" id="UP000801492">
    <property type="component" value="Unassembled WGS sequence"/>
</dbReference>
<name>A0A8K0FZT5_IGNLU</name>
<dbReference type="AlphaFoldDB" id="A0A8K0FZT5"/>
<evidence type="ECO:0000313" key="3">
    <source>
        <dbReference type="Proteomes" id="UP000801492"/>
    </source>
</evidence>
<protein>
    <submittedName>
        <fullName evidence="2">Uncharacterized protein</fullName>
    </submittedName>
</protein>
<dbReference type="EMBL" id="VTPC01090578">
    <property type="protein sequence ID" value="KAF2882942.1"/>
    <property type="molecule type" value="Genomic_DNA"/>
</dbReference>
<gene>
    <name evidence="2" type="ORF">ILUMI_23229</name>
</gene>
<proteinExistence type="predicted"/>
<keyword evidence="3" id="KW-1185">Reference proteome</keyword>
<feature type="region of interest" description="Disordered" evidence="1">
    <location>
        <begin position="76"/>
        <end position="109"/>
    </location>
</feature>
<sequence length="166" mass="19409">MGKRVRRRRHHATVASQEQATWPLRSLRLQGVINVFCYVYCKFEVAKWLKEISDATKNAKSSNYFNTSFSVNKPMRISEDDVEQNEEKEDSDEEFDSSEKEIEESEEEYVPAGENKVLILFTQNDLNNLIRRIGNLMKKEKNNFGNTIPNIRKPHFVLLRGPRIAE</sequence>
<comment type="caution">
    <text evidence="2">The sequence shown here is derived from an EMBL/GenBank/DDBJ whole genome shotgun (WGS) entry which is preliminary data.</text>
</comment>
<reference evidence="2" key="1">
    <citation type="submission" date="2019-08" db="EMBL/GenBank/DDBJ databases">
        <title>The genome of the North American firefly Photinus pyralis.</title>
        <authorList>
            <consortium name="Photinus pyralis genome working group"/>
            <person name="Fallon T.R."/>
            <person name="Sander Lower S.E."/>
            <person name="Weng J.-K."/>
        </authorList>
    </citation>
    <scope>NUCLEOTIDE SEQUENCE</scope>
    <source>
        <strain evidence="2">TRF0915ILg1</strain>
        <tissue evidence="2">Whole body</tissue>
    </source>
</reference>
<evidence type="ECO:0000313" key="2">
    <source>
        <dbReference type="EMBL" id="KAF2882942.1"/>
    </source>
</evidence>
<evidence type="ECO:0000256" key="1">
    <source>
        <dbReference type="SAM" id="MobiDB-lite"/>
    </source>
</evidence>